<feature type="domain" description="Gfo/Idh/MocA-like oxidoreductase N-terminal" evidence="1">
    <location>
        <begin position="4"/>
        <end position="118"/>
    </location>
</feature>
<dbReference type="SUPFAM" id="SSF51735">
    <property type="entry name" value="NAD(P)-binding Rossmann-fold domains"/>
    <property type="match status" value="1"/>
</dbReference>
<dbReference type="Proteomes" id="UP000003763">
    <property type="component" value="Unassembled WGS sequence"/>
</dbReference>
<evidence type="ECO:0008006" key="5">
    <source>
        <dbReference type="Google" id="ProtNLM"/>
    </source>
</evidence>
<accession>G5HHX4</accession>
<evidence type="ECO:0000259" key="2">
    <source>
        <dbReference type="Pfam" id="PF22725"/>
    </source>
</evidence>
<dbReference type="PANTHER" id="PTHR43708">
    <property type="entry name" value="CONSERVED EXPRESSED OXIDOREDUCTASE (EUROFUNG)"/>
    <property type="match status" value="1"/>
</dbReference>
<dbReference type="EMBL" id="ADLJ01000015">
    <property type="protein sequence ID" value="EHE98965.1"/>
    <property type="molecule type" value="Genomic_DNA"/>
</dbReference>
<dbReference type="InterPro" id="IPR055170">
    <property type="entry name" value="GFO_IDH_MocA-like_dom"/>
</dbReference>
<evidence type="ECO:0000313" key="3">
    <source>
        <dbReference type="EMBL" id="EHE98965.1"/>
    </source>
</evidence>
<dbReference type="Gene3D" id="3.30.360.10">
    <property type="entry name" value="Dihydrodipicolinate Reductase, domain 2"/>
    <property type="match status" value="1"/>
</dbReference>
<comment type="caution">
    <text evidence="3">The sequence shown here is derived from an EMBL/GenBank/DDBJ whole genome shotgun (WGS) entry which is preliminary data.</text>
</comment>
<dbReference type="Pfam" id="PF01408">
    <property type="entry name" value="GFO_IDH_MocA"/>
    <property type="match status" value="1"/>
</dbReference>
<organism evidence="3 4">
    <name type="scientific">[Clostridium] citroniae WAL-17108</name>
    <dbReference type="NCBI Taxonomy" id="742733"/>
    <lineage>
        <taxon>Bacteria</taxon>
        <taxon>Bacillati</taxon>
        <taxon>Bacillota</taxon>
        <taxon>Clostridia</taxon>
        <taxon>Lachnospirales</taxon>
        <taxon>Lachnospiraceae</taxon>
        <taxon>Enterocloster</taxon>
    </lineage>
</organism>
<gene>
    <name evidence="3" type="ORF">HMPREF9469_02164</name>
</gene>
<dbReference type="HOGENOM" id="CLU_023194_19_1_9"/>
<dbReference type="PANTHER" id="PTHR43708:SF8">
    <property type="entry name" value="OXIDOREDUCTASE"/>
    <property type="match status" value="1"/>
</dbReference>
<dbReference type="SUPFAM" id="SSF55347">
    <property type="entry name" value="Glyceraldehyde-3-phosphate dehydrogenase-like, C-terminal domain"/>
    <property type="match status" value="1"/>
</dbReference>
<reference evidence="3 4" key="1">
    <citation type="submission" date="2011-08" db="EMBL/GenBank/DDBJ databases">
        <title>The Genome Sequence of Clostridium citroniae WAL-17108.</title>
        <authorList>
            <consortium name="The Broad Institute Genome Sequencing Platform"/>
            <person name="Earl A."/>
            <person name="Ward D."/>
            <person name="Feldgarden M."/>
            <person name="Gevers D."/>
            <person name="Finegold S.M."/>
            <person name="Summanen P.H."/>
            <person name="Molitoris D.R."/>
            <person name="Vaisanen M.L."/>
            <person name="Daigneault M."/>
            <person name="Allen-Vercoe E."/>
            <person name="Young S.K."/>
            <person name="Zeng Q."/>
            <person name="Gargeya S."/>
            <person name="Fitzgerald M."/>
            <person name="Haas B."/>
            <person name="Abouelleil A."/>
            <person name="Alvarado L."/>
            <person name="Arachchi H.M."/>
            <person name="Berlin A."/>
            <person name="Brown A."/>
            <person name="Chapman S.B."/>
            <person name="Chen Z."/>
            <person name="Dunbar C."/>
            <person name="Freedman E."/>
            <person name="Gearin G."/>
            <person name="Gellesch M."/>
            <person name="Goldberg J."/>
            <person name="Griggs A."/>
            <person name="Gujja S."/>
            <person name="Heiman D."/>
            <person name="Howarth C."/>
            <person name="Larson L."/>
            <person name="Lui A."/>
            <person name="MacDonald P.J.P."/>
            <person name="Montmayeur A."/>
            <person name="Murphy C."/>
            <person name="Neiman D."/>
            <person name="Pearson M."/>
            <person name="Priest M."/>
            <person name="Roberts A."/>
            <person name="Saif S."/>
            <person name="Shea T."/>
            <person name="Shenoy N."/>
            <person name="Sisk P."/>
            <person name="Stolte C."/>
            <person name="Sykes S."/>
            <person name="Wortman J."/>
            <person name="Nusbaum C."/>
            <person name="Birren B."/>
        </authorList>
    </citation>
    <scope>NUCLEOTIDE SEQUENCE [LARGE SCALE GENOMIC DNA]</scope>
    <source>
        <strain evidence="3 4">WAL-17108</strain>
    </source>
</reference>
<evidence type="ECO:0000259" key="1">
    <source>
        <dbReference type="Pfam" id="PF01408"/>
    </source>
</evidence>
<dbReference type="AlphaFoldDB" id="G5HHX4"/>
<dbReference type="InterPro" id="IPR051317">
    <property type="entry name" value="Gfo/Idh/MocA_oxidoreduct"/>
</dbReference>
<dbReference type="eggNOG" id="COG0673">
    <property type="taxonomic scope" value="Bacteria"/>
</dbReference>
<evidence type="ECO:0000313" key="4">
    <source>
        <dbReference type="Proteomes" id="UP000003763"/>
    </source>
</evidence>
<dbReference type="Pfam" id="PF22725">
    <property type="entry name" value="GFO_IDH_MocA_C3"/>
    <property type="match status" value="1"/>
</dbReference>
<dbReference type="RefSeq" id="WP_007861871.1">
    <property type="nucleotide sequence ID" value="NZ_JH376421.1"/>
</dbReference>
<proteinExistence type="predicted"/>
<dbReference type="GO" id="GO:0000166">
    <property type="term" value="F:nucleotide binding"/>
    <property type="evidence" value="ECO:0007669"/>
    <property type="project" value="InterPro"/>
</dbReference>
<protein>
    <recommendedName>
        <fullName evidence="5">Gfo/Idh/MocA-like oxidoreductase N-terminal domain-containing protein</fullName>
    </recommendedName>
</protein>
<dbReference type="PATRIC" id="fig|742733.3.peg.2243"/>
<dbReference type="Gene3D" id="3.40.50.720">
    <property type="entry name" value="NAD(P)-binding Rossmann-like Domain"/>
    <property type="match status" value="1"/>
</dbReference>
<name>G5HHX4_9FIRM</name>
<dbReference type="InterPro" id="IPR036291">
    <property type="entry name" value="NAD(P)-bd_dom_sf"/>
</dbReference>
<feature type="domain" description="GFO/IDH/MocA-like oxidoreductase" evidence="2">
    <location>
        <begin position="128"/>
        <end position="246"/>
    </location>
</feature>
<sequence>MEHKIAFVGFGGMAGWHYRKLQTIEHITVAGIWDIKKERRDAASELGIHVYQSMEDLLADPSTDLVLLAAPNDVHKPAAIAAMEAGKNVISEKPVTLNSAELREIIHVSQRTGRFFTVHQNRRWDEDYLTIKKILDEGRLGEVFRLESRVHGSRGIPGDWRQEKIHGGGMILDWGVHLLDQLLLLFPDVAVESVCASVTHVTNQMVDDGFTAEIGFANGVRSLVEVGTSHFISLPRWFALGADGTAVIEDWNLKGRIVKAVGVNEKDVVPVITAAGLTKTMAPRRADTIYTEELPKVASDVRDFYRNVMAVLEGREESLIRLTQVMRVMKLMEAIIESAETGRVVKFE</sequence>
<dbReference type="InterPro" id="IPR000683">
    <property type="entry name" value="Gfo/Idh/MocA-like_OxRdtase_N"/>
</dbReference>